<protein>
    <submittedName>
        <fullName evidence="2">Uncharacterized protein</fullName>
    </submittedName>
</protein>
<dbReference type="EMBL" id="MU004191">
    <property type="protein sequence ID" value="KAF2493749.1"/>
    <property type="molecule type" value="Genomic_DNA"/>
</dbReference>
<feature type="compositionally biased region" description="Acidic residues" evidence="1">
    <location>
        <begin position="277"/>
        <end position="288"/>
    </location>
</feature>
<organism evidence="2 3">
    <name type="scientific">Lophium mytilinum</name>
    <dbReference type="NCBI Taxonomy" id="390894"/>
    <lineage>
        <taxon>Eukaryota</taxon>
        <taxon>Fungi</taxon>
        <taxon>Dikarya</taxon>
        <taxon>Ascomycota</taxon>
        <taxon>Pezizomycotina</taxon>
        <taxon>Dothideomycetes</taxon>
        <taxon>Pleosporomycetidae</taxon>
        <taxon>Mytilinidiales</taxon>
        <taxon>Mytilinidiaceae</taxon>
        <taxon>Lophium</taxon>
    </lineage>
</organism>
<evidence type="ECO:0000313" key="2">
    <source>
        <dbReference type="EMBL" id="KAF2493749.1"/>
    </source>
</evidence>
<dbReference type="OrthoDB" id="5396104at2759"/>
<feature type="region of interest" description="Disordered" evidence="1">
    <location>
        <begin position="270"/>
        <end position="309"/>
    </location>
</feature>
<reference evidence="2" key="1">
    <citation type="journal article" date="2020" name="Stud. Mycol.">
        <title>101 Dothideomycetes genomes: a test case for predicting lifestyles and emergence of pathogens.</title>
        <authorList>
            <person name="Haridas S."/>
            <person name="Albert R."/>
            <person name="Binder M."/>
            <person name="Bloem J."/>
            <person name="Labutti K."/>
            <person name="Salamov A."/>
            <person name="Andreopoulos B."/>
            <person name="Baker S."/>
            <person name="Barry K."/>
            <person name="Bills G."/>
            <person name="Bluhm B."/>
            <person name="Cannon C."/>
            <person name="Castanera R."/>
            <person name="Culley D."/>
            <person name="Daum C."/>
            <person name="Ezra D."/>
            <person name="Gonzalez J."/>
            <person name="Henrissat B."/>
            <person name="Kuo A."/>
            <person name="Liang C."/>
            <person name="Lipzen A."/>
            <person name="Lutzoni F."/>
            <person name="Magnuson J."/>
            <person name="Mondo S."/>
            <person name="Nolan M."/>
            <person name="Ohm R."/>
            <person name="Pangilinan J."/>
            <person name="Park H.-J."/>
            <person name="Ramirez L."/>
            <person name="Alfaro M."/>
            <person name="Sun H."/>
            <person name="Tritt A."/>
            <person name="Yoshinaga Y."/>
            <person name="Zwiers L.-H."/>
            <person name="Turgeon B."/>
            <person name="Goodwin S."/>
            <person name="Spatafora J."/>
            <person name="Crous P."/>
            <person name="Grigoriev I."/>
        </authorList>
    </citation>
    <scope>NUCLEOTIDE SEQUENCE</scope>
    <source>
        <strain evidence="2">CBS 269.34</strain>
    </source>
</reference>
<feature type="compositionally biased region" description="Low complexity" evidence="1">
    <location>
        <begin position="297"/>
        <end position="309"/>
    </location>
</feature>
<dbReference type="AlphaFoldDB" id="A0A6A6QNP9"/>
<keyword evidence="3" id="KW-1185">Reference proteome</keyword>
<evidence type="ECO:0000256" key="1">
    <source>
        <dbReference type="SAM" id="MobiDB-lite"/>
    </source>
</evidence>
<feature type="region of interest" description="Disordered" evidence="1">
    <location>
        <begin position="330"/>
        <end position="393"/>
    </location>
</feature>
<dbReference type="Proteomes" id="UP000799750">
    <property type="component" value="Unassembled WGS sequence"/>
</dbReference>
<feature type="region of interest" description="Disordered" evidence="1">
    <location>
        <begin position="1"/>
        <end position="25"/>
    </location>
</feature>
<gene>
    <name evidence="2" type="ORF">BU16DRAFT_582805</name>
</gene>
<evidence type="ECO:0000313" key="3">
    <source>
        <dbReference type="Proteomes" id="UP000799750"/>
    </source>
</evidence>
<name>A0A6A6QNP9_9PEZI</name>
<sequence>MAQHPDTNKSCNKKRPQSKAARLTVHPAPFKPTLLSIPPSPFSPRIPITPEFPSLNQRAITKAAASATTLSSPPPPSPLQWLWQCHKCSRTYQLGVTRRCLDDGHFFCAGTTTIKSWRKSVNPRRVRTHRACASEFDYQGWKTWGQWRRGGDEDVRMIDAASSDAYSVSSSSSEAESELDARPAKNCWNTCDYPSECRWGKQFGVHTPAKVDAVVIPLCPPPPPPPPPPAPTLEMQLEGVSDGGVKKSGKTDFWGALLASATRRKTVGSSPLAQVVEEPERESEEEAETVTPPCPALLSNGSGSSSSSLGHSLTVMAPVTLMDIITKKAKKGKGAGLKAPEPVVMAGGSGSEGDVNRAVSRERSSTAVPVGSVERVKGSDSGYFSHSEDAAGK</sequence>
<accession>A0A6A6QNP9</accession>
<proteinExistence type="predicted"/>